<reference evidence="2" key="1">
    <citation type="submission" date="2013-11" db="EMBL/GenBank/DDBJ databases">
        <title>The Genome Sequence of Phytophthora parasitica CJ02B3.</title>
        <authorList>
            <consortium name="The Broad Institute Genomics Platform"/>
            <person name="Russ C."/>
            <person name="Tyler B."/>
            <person name="Panabieres F."/>
            <person name="Shan W."/>
            <person name="Tripathy S."/>
            <person name="Grunwald N."/>
            <person name="Machado M."/>
            <person name="Johnson C.S."/>
            <person name="Arredondo F."/>
            <person name="Hong C."/>
            <person name="Coffey M."/>
            <person name="Young S.K."/>
            <person name="Zeng Q."/>
            <person name="Gargeya S."/>
            <person name="Fitzgerald M."/>
            <person name="Abouelleil A."/>
            <person name="Alvarado L."/>
            <person name="Chapman S.B."/>
            <person name="Gainer-Dewar J."/>
            <person name="Goldberg J."/>
            <person name="Griggs A."/>
            <person name="Gujja S."/>
            <person name="Hansen M."/>
            <person name="Howarth C."/>
            <person name="Imamovic A."/>
            <person name="Ireland A."/>
            <person name="Larimer J."/>
            <person name="McCowan C."/>
            <person name="Murphy C."/>
            <person name="Pearson M."/>
            <person name="Poon T.W."/>
            <person name="Priest M."/>
            <person name="Roberts A."/>
            <person name="Saif S."/>
            <person name="Shea T."/>
            <person name="Sykes S."/>
            <person name="Wortman J."/>
            <person name="Nusbaum C."/>
            <person name="Birren B."/>
        </authorList>
    </citation>
    <scope>NUCLEOTIDE SEQUENCE [LARGE SCALE GENOMIC DNA]</scope>
    <source>
        <strain evidence="2">CJ02B3</strain>
    </source>
</reference>
<evidence type="ECO:0000313" key="2">
    <source>
        <dbReference type="EMBL" id="ETK80775.1"/>
    </source>
</evidence>
<feature type="compositionally biased region" description="Polar residues" evidence="1">
    <location>
        <begin position="16"/>
        <end position="25"/>
    </location>
</feature>
<name>W2GES9_PHYNI</name>
<feature type="compositionally biased region" description="Basic and acidic residues" evidence="1">
    <location>
        <begin position="59"/>
        <end position="75"/>
    </location>
</feature>
<evidence type="ECO:0000256" key="1">
    <source>
        <dbReference type="SAM" id="MobiDB-lite"/>
    </source>
</evidence>
<organism evidence="2">
    <name type="scientific">Phytophthora nicotianae</name>
    <name type="common">Potato buckeye rot agent</name>
    <name type="synonym">Phytophthora parasitica</name>
    <dbReference type="NCBI Taxonomy" id="4792"/>
    <lineage>
        <taxon>Eukaryota</taxon>
        <taxon>Sar</taxon>
        <taxon>Stramenopiles</taxon>
        <taxon>Oomycota</taxon>
        <taxon>Peronosporomycetes</taxon>
        <taxon>Peronosporales</taxon>
        <taxon>Peronosporaceae</taxon>
        <taxon>Phytophthora</taxon>
    </lineage>
</organism>
<dbReference type="EMBL" id="KI687654">
    <property type="protein sequence ID" value="ETK80775.1"/>
    <property type="molecule type" value="Genomic_DNA"/>
</dbReference>
<gene>
    <name evidence="2" type="ORF">L915_13648</name>
</gene>
<sequence length="75" mass="8133">MERKEIPVDAAALQRLNISDTTPATPSRDASKSPCSRDLPLTPRVTPVKNAPVTSAAEELEKKDQAFEEKDAVTV</sequence>
<accession>W2GES9</accession>
<protein>
    <submittedName>
        <fullName evidence="2">Uncharacterized protein</fullName>
    </submittedName>
</protein>
<proteinExistence type="predicted"/>
<feature type="region of interest" description="Disordered" evidence="1">
    <location>
        <begin position="1"/>
        <end position="75"/>
    </location>
</feature>
<dbReference type="Proteomes" id="UP000053236">
    <property type="component" value="Unassembled WGS sequence"/>
</dbReference>
<dbReference type="AlphaFoldDB" id="W2GES9"/>